<feature type="compositionally biased region" description="Pro residues" evidence="8">
    <location>
        <begin position="60"/>
        <end position="69"/>
    </location>
</feature>
<name>R7YY39_CONA1</name>
<feature type="domain" description="EngB-type G" evidence="9">
    <location>
        <begin position="135"/>
        <end position="363"/>
    </location>
</feature>
<dbReference type="GeneID" id="19903535"/>
<evidence type="ECO:0000256" key="5">
    <source>
        <dbReference type="ARBA" id="ARBA00022741"/>
    </source>
</evidence>
<dbReference type="PANTHER" id="PTHR46498:SF1">
    <property type="entry name" value="GTP-BINDING PROTEIN 8"/>
    <property type="match status" value="1"/>
</dbReference>
<accession>R7YY39</accession>
<gene>
    <name evidence="10" type="ORF">W97_06224</name>
</gene>
<comment type="cofactor">
    <cofactor evidence="1">
        <name>Mg(2+)</name>
        <dbReference type="ChEBI" id="CHEBI:18420"/>
    </cofactor>
</comment>
<dbReference type="Gene3D" id="3.40.50.300">
    <property type="entry name" value="P-loop containing nucleotide triphosphate hydrolases"/>
    <property type="match status" value="1"/>
</dbReference>
<evidence type="ECO:0000313" key="10">
    <source>
        <dbReference type="EMBL" id="EON66822.1"/>
    </source>
</evidence>
<dbReference type="EMBL" id="JH767583">
    <property type="protein sequence ID" value="EON66822.1"/>
    <property type="molecule type" value="Genomic_DNA"/>
</dbReference>
<dbReference type="PROSITE" id="PS51706">
    <property type="entry name" value="G_ENGB"/>
    <property type="match status" value="1"/>
</dbReference>
<dbReference type="Proteomes" id="UP000016924">
    <property type="component" value="Unassembled WGS sequence"/>
</dbReference>
<evidence type="ECO:0000256" key="2">
    <source>
        <dbReference type="ARBA" id="ARBA00009638"/>
    </source>
</evidence>
<dbReference type="InterPro" id="IPR006073">
    <property type="entry name" value="GTP-bd"/>
</dbReference>
<dbReference type="Pfam" id="PF01926">
    <property type="entry name" value="MMR_HSR1"/>
    <property type="match status" value="1"/>
</dbReference>
<sequence length="388" mass="42125">MTVLPPTTPFICAGCARRLFRLQISRPQLHQSRPNTTAATPRHFLPRLPPAAPPSRRARPPPSGAPPPTTTSSSTTPTTSTPPTPLTLSTQTLNLYHTTLPPTSPQLTYASRFFARSPPRFLFSAARFRSFPDSLTPEVAFLGRSNVGKSSLLNALLNRSTHKIAHVSSKPGRTRVMNAFGVGVEGGMKREARGGHEGGKDGGRAGEGERWIGKGGVVVVDMPGYGKGSREEWGTEILKYLCGRRQLRRAFLLIDAEHGVKTADEQLLTLLRENGVPHQVILSKVDKLISPGSKLPSPEKLAANLQQLRTLCEETRKVIQPAGYRGPVALGEILTCSAEKSIETGKKLGMDGVRWAVLQAAGLDCDAHGRRRVSEVHVIEDVVEEVDR</sequence>
<keyword evidence="5" id="KW-0547">Nucleotide-binding</keyword>
<reference evidence="11" key="1">
    <citation type="submission" date="2012-06" db="EMBL/GenBank/DDBJ databases">
        <title>The genome sequence of Coniosporium apollinis CBS 100218.</title>
        <authorList>
            <consortium name="The Broad Institute Genome Sequencing Platform"/>
            <person name="Cuomo C."/>
            <person name="Gorbushina A."/>
            <person name="Noack S."/>
            <person name="Walker B."/>
            <person name="Young S.K."/>
            <person name="Zeng Q."/>
            <person name="Gargeya S."/>
            <person name="Fitzgerald M."/>
            <person name="Haas B."/>
            <person name="Abouelleil A."/>
            <person name="Alvarado L."/>
            <person name="Arachchi H.M."/>
            <person name="Berlin A.M."/>
            <person name="Chapman S.B."/>
            <person name="Goldberg J."/>
            <person name="Griggs A."/>
            <person name="Gujja S."/>
            <person name="Hansen M."/>
            <person name="Howarth C."/>
            <person name="Imamovic A."/>
            <person name="Larimer J."/>
            <person name="McCowan C."/>
            <person name="Montmayeur A."/>
            <person name="Murphy C."/>
            <person name="Neiman D."/>
            <person name="Pearson M."/>
            <person name="Priest M."/>
            <person name="Roberts A."/>
            <person name="Saif S."/>
            <person name="Shea T."/>
            <person name="Sisk P."/>
            <person name="Sykes S."/>
            <person name="Wortman J."/>
            <person name="Nusbaum C."/>
            <person name="Birren B."/>
        </authorList>
    </citation>
    <scope>NUCLEOTIDE SEQUENCE [LARGE SCALE GENOMIC DNA]</scope>
    <source>
        <strain evidence="11">CBS 100218</strain>
    </source>
</reference>
<dbReference type="HAMAP" id="MF_00321">
    <property type="entry name" value="GTPase_EngB"/>
    <property type="match status" value="1"/>
</dbReference>
<protein>
    <recommendedName>
        <fullName evidence="3">GTP-binding protein 8</fullName>
    </recommendedName>
</protein>
<feature type="compositionally biased region" description="Polar residues" evidence="8">
    <location>
        <begin position="26"/>
        <end position="39"/>
    </location>
</feature>
<evidence type="ECO:0000256" key="1">
    <source>
        <dbReference type="ARBA" id="ARBA00001946"/>
    </source>
</evidence>
<dbReference type="OrthoDB" id="391988at2759"/>
<dbReference type="GO" id="GO:0046872">
    <property type="term" value="F:metal ion binding"/>
    <property type="evidence" value="ECO:0007669"/>
    <property type="project" value="UniProtKB-KW"/>
</dbReference>
<keyword evidence="6" id="KW-0460">Magnesium</keyword>
<dbReference type="PANTHER" id="PTHR46498">
    <property type="entry name" value="GTP-BINDING PROTEIN 8"/>
    <property type="match status" value="1"/>
</dbReference>
<feature type="region of interest" description="Disordered" evidence="8">
    <location>
        <begin position="26"/>
        <end position="88"/>
    </location>
</feature>
<keyword evidence="7" id="KW-0342">GTP-binding</keyword>
<dbReference type="eggNOG" id="KOG2486">
    <property type="taxonomic scope" value="Eukaryota"/>
</dbReference>
<dbReference type="RefSeq" id="XP_007782139.1">
    <property type="nucleotide sequence ID" value="XM_007783949.1"/>
</dbReference>
<evidence type="ECO:0000256" key="4">
    <source>
        <dbReference type="ARBA" id="ARBA00022723"/>
    </source>
</evidence>
<evidence type="ECO:0000256" key="3">
    <source>
        <dbReference type="ARBA" id="ARBA00015370"/>
    </source>
</evidence>
<comment type="similarity">
    <text evidence="2">Belongs to the TRAFAC class TrmE-Era-EngA-EngB-Septin-like GTPase superfamily. EngB GTPase family.</text>
</comment>
<dbReference type="OMA" id="LCYYWDT"/>
<dbReference type="InterPro" id="IPR052279">
    <property type="entry name" value="EngB_GTPase"/>
</dbReference>
<keyword evidence="4" id="KW-0479">Metal-binding</keyword>
<dbReference type="AlphaFoldDB" id="R7YY39"/>
<dbReference type="InterPro" id="IPR030393">
    <property type="entry name" value="G_ENGB_dom"/>
</dbReference>
<evidence type="ECO:0000256" key="8">
    <source>
        <dbReference type="SAM" id="MobiDB-lite"/>
    </source>
</evidence>
<dbReference type="STRING" id="1168221.R7YY39"/>
<dbReference type="SUPFAM" id="SSF52540">
    <property type="entry name" value="P-loop containing nucleoside triphosphate hydrolases"/>
    <property type="match status" value="1"/>
</dbReference>
<dbReference type="CDD" id="cd01876">
    <property type="entry name" value="YihA_EngB"/>
    <property type="match status" value="1"/>
</dbReference>
<proteinExistence type="inferred from homology"/>
<evidence type="ECO:0000259" key="9">
    <source>
        <dbReference type="PROSITE" id="PS51706"/>
    </source>
</evidence>
<evidence type="ECO:0000313" key="11">
    <source>
        <dbReference type="Proteomes" id="UP000016924"/>
    </source>
</evidence>
<dbReference type="InterPro" id="IPR019987">
    <property type="entry name" value="GTP-bd_ribosome_bio_YsxC"/>
</dbReference>
<dbReference type="HOGENOM" id="CLU_033732_4_1_1"/>
<dbReference type="GO" id="GO:0005525">
    <property type="term" value="F:GTP binding"/>
    <property type="evidence" value="ECO:0007669"/>
    <property type="project" value="UniProtKB-KW"/>
</dbReference>
<keyword evidence="11" id="KW-1185">Reference proteome</keyword>
<dbReference type="GO" id="GO:0005739">
    <property type="term" value="C:mitochondrion"/>
    <property type="evidence" value="ECO:0007669"/>
    <property type="project" value="TreeGrafter"/>
</dbReference>
<dbReference type="InterPro" id="IPR027417">
    <property type="entry name" value="P-loop_NTPase"/>
</dbReference>
<feature type="region of interest" description="Disordered" evidence="8">
    <location>
        <begin position="188"/>
        <end position="207"/>
    </location>
</feature>
<evidence type="ECO:0000256" key="6">
    <source>
        <dbReference type="ARBA" id="ARBA00022842"/>
    </source>
</evidence>
<feature type="compositionally biased region" description="Low complexity" evidence="8">
    <location>
        <begin position="70"/>
        <end position="79"/>
    </location>
</feature>
<organism evidence="10 11">
    <name type="scientific">Coniosporium apollinis (strain CBS 100218)</name>
    <name type="common">Rock-inhabiting black yeast</name>
    <dbReference type="NCBI Taxonomy" id="1168221"/>
    <lineage>
        <taxon>Eukaryota</taxon>
        <taxon>Fungi</taxon>
        <taxon>Dikarya</taxon>
        <taxon>Ascomycota</taxon>
        <taxon>Pezizomycotina</taxon>
        <taxon>Dothideomycetes</taxon>
        <taxon>Dothideomycetes incertae sedis</taxon>
        <taxon>Coniosporium</taxon>
    </lineage>
</organism>
<evidence type="ECO:0000256" key="7">
    <source>
        <dbReference type="ARBA" id="ARBA00023134"/>
    </source>
</evidence>